<organism evidence="1 2">
    <name type="scientific">Saccharolobus solfataricus</name>
    <name type="common">Sulfolobus solfataricus</name>
    <dbReference type="NCBI Taxonomy" id="2287"/>
    <lineage>
        <taxon>Archaea</taxon>
        <taxon>Thermoproteota</taxon>
        <taxon>Thermoprotei</taxon>
        <taxon>Sulfolobales</taxon>
        <taxon>Sulfolobaceae</taxon>
        <taxon>Saccharolobus</taxon>
    </lineage>
</organism>
<gene>
    <name evidence="1" type="ORF">SSOP1_1830</name>
</gene>
<dbReference type="PATRIC" id="fig|2287.9.peg.1916"/>
<evidence type="ECO:0000313" key="2">
    <source>
        <dbReference type="Proteomes" id="UP000076770"/>
    </source>
</evidence>
<dbReference type="Proteomes" id="UP000076770">
    <property type="component" value="Chromosome i"/>
</dbReference>
<protein>
    <submittedName>
        <fullName evidence="1">Uncharacterized protein</fullName>
    </submittedName>
</protein>
<dbReference type="EMBL" id="LT549890">
    <property type="protein sequence ID" value="SAI85384.1"/>
    <property type="molecule type" value="Genomic_DNA"/>
</dbReference>
<sequence>MVEHHCFKYLYGKTILMELEKYAKFLEDYANFVKNNKPIINIPLSPEELLSEASRIRALSRVKRENGLIIVKLAEGNAEHWAHFEGEVIMTFDNLYRPLKIEIEIKDTMDSEKVLKDANLIGTS</sequence>
<dbReference type="AlphaFoldDB" id="A0A157T1V2"/>
<accession>A0A157T1V2</accession>
<reference evidence="2" key="1">
    <citation type="submission" date="2016-04" db="EMBL/GenBank/DDBJ databases">
        <authorList>
            <person name="Shah S.A."/>
            <person name="Garrett R.A."/>
        </authorList>
    </citation>
    <scope>NUCLEOTIDE SEQUENCE [LARGE SCALE GENOMIC DNA]</scope>
    <source>
        <strain evidence="2">ATCC 35091 / DSM 1616 / JCM 8930 / NBRC 15331 / P1</strain>
    </source>
</reference>
<evidence type="ECO:0000313" key="1">
    <source>
        <dbReference type="EMBL" id="SAI85384.1"/>
    </source>
</evidence>
<proteinExistence type="predicted"/>
<name>A0A157T1V2_SACSO</name>